<name>A0A9X0CM32_9CNID</name>
<keyword evidence="2" id="KW-1185">Reference proteome</keyword>
<organism evidence="1 2">
    <name type="scientific">Desmophyllum pertusum</name>
    <dbReference type="NCBI Taxonomy" id="174260"/>
    <lineage>
        <taxon>Eukaryota</taxon>
        <taxon>Metazoa</taxon>
        <taxon>Cnidaria</taxon>
        <taxon>Anthozoa</taxon>
        <taxon>Hexacorallia</taxon>
        <taxon>Scleractinia</taxon>
        <taxon>Caryophylliina</taxon>
        <taxon>Caryophylliidae</taxon>
        <taxon>Desmophyllum</taxon>
    </lineage>
</organism>
<dbReference type="AlphaFoldDB" id="A0A9X0CM32"/>
<sequence length="101" mass="12184">MRSTDRVNEYYAKKSKQDKAMFSEKLKKVQDDDDVKKKAQHQQDSIIEMMKMLMRDAQDRADKQLDDAVKQATVQPAVWLRIQRCTSYERRWRNWRTNSTI</sequence>
<gene>
    <name evidence="1" type="ORF">OS493_007809</name>
</gene>
<proteinExistence type="predicted"/>
<dbReference type="Proteomes" id="UP001163046">
    <property type="component" value="Unassembled WGS sequence"/>
</dbReference>
<evidence type="ECO:0000313" key="2">
    <source>
        <dbReference type="Proteomes" id="UP001163046"/>
    </source>
</evidence>
<comment type="caution">
    <text evidence="1">The sequence shown here is derived from an EMBL/GenBank/DDBJ whole genome shotgun (WGS) entry which is preliminary data.</text>
</comment>
<reference evidence="1" key="1">
    <citation type="submission" date="2023-01" db="EMBL/GenBank/DDBJ databases">
        <title>Genome assembly of the deep-sea coral Lophelia pertusa.</title>
        <authorList>
            <person name="Herrera S."/>
            <person name="Cordes E."/>
        </authorList>
    </citation>
    <scope>NUCLEOTIDE SEQUENCE</scope>
    <source>
        <strain evidence="1">USNM1676648</strain>
        <tissue evidence="1">Polyp</tissue>
    </source>
</reference>
<accession>A0A9X0CM32</accession>
<protein>
    <submittedName>
        <fullName evidence="1">Uncharacterized protein</fullName>
    </submittedName>
</protein>
<evidence type="ECO:0000313" key="1">
    <source>
        <dbReference type="EMBL" id="KAJ7365160.1"/>
    </source>
</evidence>
<dbReference type="EMBL" id="MU827304">
    <property type="protein sequence ID" value="KAJ7365160.1"/>
    <property type="molecule type" value="Genomic_DNA"/>
</dbReference>
<dbReference type="OrthoDB" id="10027521at2759"/>